<organism evidence="2 3">
    <name type="scientific">Streptomyces rubradiris</name>
    <name type="common">Streptomyces achromogenes subsp. rubradiris</name>
    <dbReference type="NCBI Taxonomy" id="285531"/>
    <lineage>
        <taxon>Bacteria</taxon>
        <taxon>Bacillati</taxon>
        <taxon>Actinomycetota</taxon>
        <taxon>Actinomycetes</taxon>
        <taxon>Kitasatosporales</taxon>
        <taxon>Streptomycetaceae</taxon>
        <taxon>Streptomyces</taxon>
    </lineage>
</organism>
<evidence type="ECO:0000256" key="1">
    <source>
        <dbReference type="SAM" id="Phobius"/>
    </source>
</evidence>
<keyword evidence="1" id="KW-1133">Transmembrane helix</keyword>
<reference evidence="3" key="1">
    <citation type="submission" date="2023-07" db="EMBL/GenBank/DDBJ databases">
        <title>Whole genome shotgun sequence of Streptomyces achromogenes subsp. rubradiris NBRC 14000.</title>
        <authorList>
            <person name="Komaki H."/>
            <person name="Tamura T."/>
        </authorList>
    </citation>
    <scope>NUCLEOTIDE SEQUENCE [LARGE SCALE GENOMIC DNA]</scope>
    <source>
        <strain evidence="3">NBRC 14000</strain>
    </source>
</reference>
<protein>
    <submittedName>
        <fullName evidence="2">Uncharacterized protein</fullName>
    </submittedName>
</protein>
<dbReference type="RefSeq" id="WP_189999658.1">
    <property type="nucleotide sequence ID" value="NZ_BNCB01000032.1"/>
</dbReference>
<evidence type="ECO:0000313" key="2">
    <source>
        <dbReference type="EMBL" id="GHI50364.1"/>
    </source>
</evidence>
<proteinExistence type="predicted"/>
<evidence type="ECO:0000313" key="3">
    <source>
        <dbReference type="Proteomes" id="UP000646738"/>
    </source>
</evidence>
<keyword evidence="1" id="KW-0472">Membrane</keyword>
<sequence>MTVAAIIVLAVWALGIVALTVALAVAGREHPLVDAAMFTDPVRTCLSLALVTVFWPAAVAATGLRRLMERGQR</sequence>
<keyword evidence="1" id="KW-0812">Transmembrane</keyword>
<feature type="transmembrane region" description="Helical" evidence="1">
    <location>
        <begin position="46"/>
        <end position="64"/>
    </location>
</feature>
<comment type="caution">
    <text evidence="2">The sequence shown here is derived from an EMBL/GenBank/DDBJ whole genome shotgun (WGS) entry which is preliminary data.</text>
</comment>
<name>A0ABQ3R3D0_STRRR</name>
<keyword evidence="3" id="KW-1185">Reference proteome</keyword>
<dbReference type="Proteomes" id="UP000646738">
    <property type="component" value="Unassembled WGS sequence"/>
</dbReference>
<gene>
    <name evidence="2" type="ORF">Srubr_02100</name>
</gene>
<accession>A0ABQ3R3D0</accession>
<dbReference type="EMBL" id="BNEA01000001">
    <property type="protein sequence ID" value="GHI50364.1"/>
    <property type="molecule type" value="Genomic_DNA"/>
</dbReference>